<organism evidence="3 4">
    <name type="scientific">Apatococcus fuscideae</name>
    <dbReference type="NCBI Taxonomy" id="2026836"/>
    <lineage>
        <taxon>Eukaryota</taxon>
        <taxon>Viridiplantae</taxon>
        <taxon>Chlorophyta</taxon>
        <taxon>core chlorophytes</taxon>
        <taxon>Trebouxiophyceae</taxon>
        <taxon>Chlorellales</taxon>
        <taxon>Chlorellaceae</taxon>
        <taxon>Apatococcus</taxon>
    </lineage>
</organism>
<dbReference type="PROSITE" id="PS51645">
    <property type="entry name" value="PHR_CRY_ALPHA_BETA"/>
    <property type="match status" value="1"/>
</dbReference>
<accession>A0AAW1TAP4</accession>
<feature type="domain" description="Photolyase/cryptochrome alpha/beta" evidence="2">
    <location>
        <begin position="77"/>
        <end position="217"/>
    </location>
</feature>
<name>A0AAW1TAP4_9CHLO</name>
<gene>
    <name evidence="3" type="ORF">WJX84_005832</name>
</gene>
<dbReference type="GO" id="GO:0003904">
    <property type="term" value="F:deoxyribodipyrimidine photo-lyase activity"/>
    <property type="evidence" value="ECO:0007669"/>
    <property type="project" value="TreeGrafter"/>
</dbReference>
<evidence type="ECO:0000256" key="1">
    <source>
        <dbReference type="SAM" id="MobiDB-lite"/>
    </source>
</evidence>
<proteinExistence type="predicted"/>
<dbReference type="SUPFAM" id="SSF52425">
    <property type="entry name" value="Cryptochrome/photolyase, N-terminal domain"/>
    <property type="match status" value="1"/>
</dbReference>
<dbReference type="Proteomes" id="UP001485043">
    <property type="component" value="Unassembled WGS sequence"/>
</dbReference>
<dbReference type="GO" id="GO:0003677">
    <property type="term" value="F:DNA binding"/>
    <property type="evidence" value="ECO:0007669"/>
    <property type="project" value="TreeGrafter"/>
</dbReference>
<dbReference type="InterPro" id="IPR014729">
    <property type="entry name" value="Rossmann-like_a/b/a_fold"/>
</dbReference>
<comment type="caution">
    <text evidence="3">The sequence shown here is derived from an EMBL/GenBank/DDBJ whole genome shotgun (WGS) entry which is preliminary data.</text>
</comment>
<dbReference type="Gene3D" id="1.25.40.80">
    <property type="match status" value="1"/>
</dbReference>
<sequence>MMAVQSGQVQSAGDVTATRVSGKRVAPVFKIPRSPVKICSARSTRSRASGISHRRFVVPQLSSSRFAPRPRVGGVGRIGVFWFRNDLRLQDHVALCKANQETLSLLPVVCLDPRAYGKADRAEPSQSRPAGIGSAQAQFQLQAIADLRRSLRNLGSDLIIRIGRPEQVLSEMMRKVSAAAVYCQSAVTKAETASQRVVAKAVEAQGGSLMAVWGGQTLYCPDKLPFRIPDMPTSFGAFSQQTGRLQVPDASKGPGQMRRKPAGAAGMDPGTLPTLQQLGLSPPRNLFFQGGEAEAMKQAEKVAASVAAAAAASRGCGLPSAAQAVPCPRSEMSPWLSAGCISSRRLLSILQAALQCKDGKERKINSRHDRVFGGDVG</sequence>
<evidence type="ECO:0000313" key="3">
    <source>
        <dbReference type="EMBL" id="KAK9865772.1"/>
    </source>
</evidence>
<dbReference type="Gene3D" id="3.40.50.620">
    <property type="entry name" value="HUPs"/>
    <property type="match status" value="1"/>
</dbReference>
<reference evidence="3 4" key="1">
    <citation type="journal article" date="2024" name="Nat. Commun.">
        <title>Phylogenomics reveals the evolutionary origins of lichenization in chlorophyte algae.</title>
        <authorList>
            <person name="Puginier C."/>
            <person name="Libourel C."/>
            <person name="Otte J."/>
            <person name="Skaloud P."/>
            <person name="Haon M."/>
            <person name="Grisel S."/>
            <person name="Petersen M."/>
            <person name="Berrin J.G."/>
            <person name="Delaux P.M."/>
            <person name="Dal Grande F."/>
            <person name="Keller J."/>
        </authorList>
    </citation>
    <scope>NUCLEOTIDE SEQUENCE [LARGE SCALE GENOMIC DNA]</scope>
    <source>
        <strain evidence="3 4">SAG 2523</strain>
    </source>
</reference>
<dbReference type="PANTHER" id="PTHR11455:SF2">
    <property type="entry name" value="BLUE-LIGHT PHOTORECEPTOR PHR2"/>
    <property type="match status" value="1"/>
</dbReference>
<feature type="region of interest" description="Disordered" evidence="1">
    <location>
        <begin position="243"/>
        <end position="266"/>
    </location>
</feature>
<dbReference type="InterPro" id="IPR002081">
    <property type="entry name" value="Cryptochrome/DNA_photolyase_1"/>
</dbReference>
<dbReference type="InterPro" id="IPR036155">
    <property type="entry name" value="Crypto/Photolyase_N_sf"/>
</dbReference>
<evidence type="ECO:0000259" key="2">
    <source>
        <dbReference type="PROSITE" id="PS51645"/>
    </source>
</evidence>
<dbReference type="EMBL" id="JALJOV010000218">
    <property type="protein sequence ID" value="KAK9865772.1"/>
    <property type="molecule type" value="Genomic_DNA"/>
</dbReference>
<protein>
    <recommendedName>
        <fullName evidence="2">Photolyase/cryptochrome alpha/beta domain-containing protein</fullName>
    </recommendedName>
</protein>
<dbReference type="InterPro" id="IPR006050">
    <property type="entry name" value="DNA_photolyase_N"/>
</dbReference>
<dbReference type="Pfam" id="PF00875">
    <property type="entry name" value="DNA_photolyase"/>
    <property type="match status" value="1"/>
</dbReference>
<dbReference type="PANTHER" id="PTHR11455">
    <property type="entry name" value="CRYPTOCHROME"/>
    <property type="match status" value="1"/>
</dbReference>
<dbReference type="AlphaFoldDB" id="A0AAW1TAP4"/>
<dbReference type="GO" id="GO:0071949">
    <property type="term" value="F:FAD binding"/>
    <property type="evidence" value="ECO:0007669"/>
    <property type="project" value="TreeGrafter"/>
</dbReference>
<evidence type="ECO:0000313" key="4">
    <source>
        <dbReference type="Proteomes" id="UP001485043"/>
    </source>
</evidence>
<keyword evidence="4" id="KW-1185">Reference proteome</keyword>
<dbReference type="GO" id="GO:0000719">
    <property type="term" value="P:photoreactive repair"/>
    <property type="evidence" value="ECO:0007669"/>
    <property type="project" value="TreeGrafter"/>
</dbReference>